<proteinExistence type="evidence at transcript level"/>
<sequence length="100" mass="10723">MHLASLLFGAHLLMFTAVINHSAAEEDDIVVWADEGGCSSDSDCSEGQCCVGSEERKCADFAGIGQPCSPKNEPHHKNCPCQPRFTCVPKGEGYNFCQAS</sequence>
<evidence type="ECO:0000313" key="2">
    <source>
        <dbReference type="EMBL" id="JAC18896.1"/>
    </source>
</evidence>
<keyword evidence="1" id="KW-0732">Signal</keyword>
<dbReference type="Gene3D" id="2.10.80.10">
    <property type="entry name" value="Lipase, subunit A"/>
    <property type="match status" value="1"/>
</dbReference>
<accession>A0A023FBL2</accession>
<organism evidence="2">
    <name type="scientific">Amblyomma cajennense</name>
    <name type="common">Cayenne tick</name>
    <name type="synonym">Acarus cajennensis</name>
    <dbReference type="NCBI Taxonomy" id="34607"/>
    <lineage>
        <taxon>Eukaryota</taxon>
        <taxon>Metazoa</taxon>
        <taxon>Ecdysozoa</taxon>
        <taxon>Arthropoda</taxon>
        <taxon>Chelicerata</taxon>
        <taxon>Arachnida</taxon>
        <taxon>Acari</taxon>
        <taxon>Parasitiformes</taxon>
        <taxon>Ixodida</taxon>
        <taxon>Ixodoidea</taxon>
        <taxon>Ixodidae</taxon>
        <taxon>Amblyomminae</taxon>
        <taxon>Amblyomma</taxon>
    </lineage>
</organism>
<name>A0A023FBL2_AMBCJ</name>
<feature type="signal peptide" evidence="1">
    <location>
        <begin position="1"/>
        <end position="24"/>
    </location>
</feature>
<evidence type="ECO:0000256" key="1">
    <source>
        <dbReference type="SAM" id="SignalP"/>
    </source>
</evidence>
<protein>
    <submittedName>
        <fullName evidence="2">Putative hainantoxin-xiv-7</fullName>
    </submittedName>
</protein>
<feature type="chain" id="PRO_5001519608" evidence="1">
    <location>
        <begin position="25"/>
        <end position="100"/>
    </location>
</feature>
<dbReference type="AlphaFoldDB" id="A0A023FBL2"/>
<dbReference type="EMBL" id="GBBK01005586">
    <property type="protein sequence ID" value="JAC18896.1"/>
    <property type="molecule type" value="mRNA"/>
</dbReference>
<reference evidence="2" key="1">
    <citation type="submission" date="2014-03" db="EMBL/GenBank/DDBJ databases">
        <title>The sialotranscriptome of Amblyomma triste, Amblyomma parvum and Amblyomma cajennense ticks, uncovered by 454-based RNA-seq.</title>
        <authorList>
            <person name="Garcia G.R."/>
            <person name="Gardinassi L.G."/>
            <person name="Ribeiro J.M."/>
            <person name="Anatriello E."/>
            <person name="Ferreira B.R."/>
            <person name="Moreira H.N."/>
            <person name="Mafra C."/>
            <person name="Olegario M.M."/>
            <person name="Szabo P.J."/>
            <person name="Miranda-Santos I.K."/>
            <person name="Maruyama S.R."/>
        </authorList>
    </citation>
    <scope>NUCLEOTIDE SEQUENCE</scope>
    <source>
        <strain evidence="2">Uberlandia</strain>
        <tissue evidence="2">Salivary glands</tissue>
    </source>
</reference>